<reference evidence="1 2" key="1">
    <citation type="submission" date="2017-12" db="EMBL/GenBank/DDBJ databases">
        <title>Draft genome sequence of Ralstonia pickettii 52.</title>
        <authorList>
            <person name="Zheng B."/>
        </authorList>
    </citation>
    <scope>NUCLEOTIDE SEQUENCE [LARGE SCALE GENOMIC DNA]</scope>
    <source>
        <strain evidence="1 2">52</strain>
    </source>
</reference>
<dbReference type="OrthoDB" id="6058590at2"/>
<sequence>MPKFDLYPPELLPDGFRYPPELIDIAASGEYVPVGQWWFIDANSKAGRLAYSMRGHDGRNLIPFAKVDDGRGDVACFDGSDRSGDPVVLMLVLDESGRSYSYRNFQEWMKAEAVNS</sequence>
<dbReference type="EMBL" id="PKQE01000010">
    <property type="protein sequence ID" value="PLC39853.1"/>
    <property type="molecule type" value="Genomic_DNA"/>
</dbReference>
<accession>A0A2N4TJG3</accession>
<name>A0A2N4TJG3_RALPI</name>
<dbReference type="AlphaFoldDB" id="A0A2N4TJG3"/>
<evidence type="ECO:0000313" key="2">
    <source>
        <dbReference type="Proteomes" id="UP000234456"/>
    </source>
</evidence>
<evidence type="ECO:0000313" key="1">
    <source>
        <dbReference type="EMBL" id="PLC39853.1"/>
    </source>
</evidence>
<evidence type="ECO:0008006" key="3">
    <source>
        <dbReference type="Google" id="ProtNLM"/>
    </source>
</evidence>
<organism evidence="1 2">
    <name type="scientific">Ralstonia pickettii</name>
    <name type="common">Burkholderia pickettii</name>
    <dbReference type="NCBI Taxonomy" id="329"/>
    <lineage>
        <taxon>Bacteria</taxon>
        <taxon>Pseudomonadati</taxon>
        <taxon>Pseudomonadota</taxon>
        <taxon>Betaproteobacteria</taxon>
        <taxon>Burkholderiales</taxon>
        <taxon>Burkholderiaceae</taxon>
        <taxon>Ralstonia</taxon>
    </lineage>
</organism>
<dbReference type="Proteomes" id="UP000234456">
    <property type="component" value="Unassembled WGS sequence"/>
</dbReference>
<gene>
    <name evidence="1" type="ORF">C0Q88_25990</name>
</gene>
<protein>
    <recommendedName>
        <fullName evidence="3">SMI1/KNR4 family protein</fullName>
    </recommendedName>
</protein>
<proteinExistence type="predicted"/>
<dbReference type="RefSeq" id="WP_102067743.1">
    <property type="nucleotide sequence ID" value="NZ_PKQE01000010.1"/>
</dbReference>
<dbReference type="SUPFAM" id="SSF160631">
    <property type="entry name" value="SMI1/KNR4-like"/>
    <property type="match status" value="1"/>
</dbReference>
<comment type="caution">
    <text evidence="1">The sequence shown here is derived from an EMBL/GenBank/DDBJ whole genome shotgun (WGS) entry which is preliminary data.</text>
</comment>
<dbReference type="InterPro" id="IPR037883">
    <property type="entry name" value="Knr4/Smi1-like_sf"/>
</dbReference>